<dbReference type="AlphaFoldDB" id="A0A4S4MMM8"/>
<reference evidence="1 2" key="1">
    <citation type="submission" date="2019-02" db="EMBL/GenBank/DDBJ databases">
        <title>Genome sequencing of the rare red list fungi Antrodiella citrinella (Flaviporus citrinellus).</title>
        <authorList>
            <person name="Buettner E."/>
            <person name="Kellner H."/>
        </authorList>
    </citation>
    <scope>NUCLEOTIDE SEQUENCE [LARGE SCALE GENOMIC DNA]</scope>
    <source>
        <strain evidence="1 2">DSM 108506</strain>
    </source>
</reference>
<name>A0A4S4MMM8_9APHY</name>
<sequence>MESTYRLWRISWRIRQNQGMPDEFYQDLVDMQRSDRDIYTNVERCKAWSLLRTLVHKQHEHEVADALLKFPPHVIITFLRSLGMHDDTLVFTPHATLISLIQLERPWIFDELTLDSFCAIVSQTRHPDSTQRLTLYSFFDTIAKTSQQMSQHDHSGCFAQPSPRTVSSLVVRFPYTMDKCVHNPGIHNHHSCWDLPGFAQCLMMFLVTAGREDIRRVVEHILLSLTPFAKEFPSSKDTQHVIQYHPHLLKGALHPIRPFILFAIHLVYSSEVAARLFIKNGILIILGRLWVHDFRDPRGAGWRTEPALNDMRVGCLLLLGGLARHYPAAREMADHLLQQLVAKDAKQKVQTMLLLGGCENMCHYKGLSNIACASCPTLLCAIPSLTLCFMETCLTQCVRIPEAAHIYGEPWVEVMNILASPRTKEKYLRVKDAAARTLFALASIPEEHWQGFSESLSTQTLKRCDAAFKFITHNFLLATRDPSAMSQQNLDALRKMHAGAVSRESEIVNPVDRFILLIRVRQATHGTQFSNILTRSGFRDLLTAVQKGRVSMTGWPSLATDPAE</sequence>
<keyword evidence="2" id="KW-1185">Reference proteome</keyword>
<evidence type="ECO:0000313" key="1">
    <source>
        <dbReference type="EMBL" id="THH26448.1"/>
    </source>
</evidence>
<dbReference type="EMBL" id="SGPM01000347">
    <property type="protein sequence ID" value="THH26448.1"/>
    <property type="molecule type" value="Genomic_DNA"/>
</dbReference>
<dbReference type="Proteomes" id="UP000308730">
    <property type="component" value="Unassembled WGS sequence"/>
</dbReference>
<gene>
    <name evidence="1" type="ORF">EUX98_g7735</name>
</gene>
<dbReference type="OrthoDB" id="10414650at2759"/>
<accession>A0A4S4MMM8</accession>
<protein>
    <submittedName>
        <fullName evidence="1">Uncharacterized protein</fullName>
    </submittedName>
</protein>
<evidence type="ECO:0000313" key="2">
    <source>
        <dbReference type="Proteomes" id="UP000308730"/>
    </source>
</evidence>
<proteinExistence type="predicted"/>
<comment type="caution">
    <text evidence="1">The sequence shown here is derived from an EMBL/GenBank/DDBJ whole genome shotgun (WGS) entry which is preliminary data.</text>
</comment>
<organism evidence="1 2">
    <name type="scientific">Antrodiella citrinella</name>
    <dbReference type="NCBI Taxonomy" id="2447956"/>
    <lineage>
        <taxon>Eukaryota</taxon>
        <taxon>Fungi</taxon>
        <taxon>Dikarya</taxon>
        <taxon>Basidiomycota</taxon>
        <taxon>Agaricomycotina</taxon>
        <taxon>Agaricomycetes</taxon>
        <taxon>Polyporales</taxon>
        <taxon>Steccherinaceae</taxon>
        <taxon>Antrodiella</taxon>
    </lineage>
</organism>